<evidence type="ECO:0000313" key="1">
    <source>
        <dbReference type="EMBL" id="RVW48140.1"/>
    </source>
</evidence>
<dbReference type="Proteomes" id="UP000288805">
    <property type="component" value="Unassembled WGS sequence"/>
</dbReference>
<dbReference type="EMBL" id="QGNW01001257">
    <property type="protein sequence ID" value="RVW48140.1"/>
    <property type="molecule type" value="Genomic_DNA"/>
</dbReference>
<proteinExistence type="predicted"/>
<gene>
    <name evidence="1" type="ORF">CK203_073431</name>
</gene>
<organism evidence="1 2">
    <name type="scientific">Vitis vinifera</name>
    <name type="common">Grape</name>
    <dbReference type="NCBI Taxonomy" id="29760"/>
    <lineage>
        <taxon>Eukaryota</taxon>
        <taxon>Viridiplantae</taxon>
        <taxon>Streptophyta</taxon>
        <taxon>Embryophyta</taxon>
        <taxon>Tracheophyta</taxon>
        <taxon>Spermatophyta</taxon>
        <taxon>Magnoliopsida</taxon>
        <taxon>eudicotyledons</taxon>
        <taxon>Gunneridae</taxon>
        <taxon>Pentapetalae</taxon>
        <taxon>rosids</taxon>
        <taxon>Vitales</taxon>
        <taxon>Vitaceae</taxon>
        <taxon>Viteae</taxon>
        <taxon>Vitis</taxon>
    </lineage>
</organism>
<evidence type="ECO:0000313" key="2">
    <source>
        <dbReference type="Proteomes" id="UP000288805"/>
    </source>
</evidence>
<sequence length="123" mass="13513">MLRILYIHFLHCSSFLLVAMAVKTWFSLLALAMVVAQLIGTGMAYERPPARKMYIVLDDDDQDPTHPEQVSILLFLPEFFFVLLSDSLRSGGVLGCEGECLAVRKRGLGGLGLDGLTLRLAAS</sequence>
<dbReference type="AlphaFoldDB" id="A0A438EKB3"/>
<name>A0A438EKB3_VITVI</name>
<accession>A0A438EKB3</accession>
<comment type="caution">
    <text evidence="1">The sequence shown here is derived from an EMBL/GenBank/DDBJ whole genome shotgun (WGS) entry which is preliminary data.</text>
</comment>
<protein>
    <submittedName>
        <fullName evidence="1">Uncharacterized protein</fullName>
    </submittedName>
</protein>
<reference evidence="1 2" key="1">
    <citation type="journal article" date="2018" name="PLoS Genet.">
        <title>Population sequencing reveals clonal diversity and ancestral inbreeding in the grapevine cultivar Chardonnay.</title>
        <authorList>
            <person name="Roach M.J."/>
            <person name="Johnson D.L."/>
            <person name="Bohlmann J."/>
            <person name="van Vuuren H.J."/>
            <person name="Jones S.J."/>
            <person name="Pretorius I.S."/>
            <person name="Schmidt S.A."/>
            <person name="Borneman A.R."/>
        </authorList>
    </citation>
    <scope>NUCLEOTIDE SEQUENCE [LARGE SCALE GENOMIC DNA]</scope>
    <source>
        <strain evidence="2">cv. Chardonnay</strain>
        <tissue evidence="1">Leaf</tissue>
    </source>
</reference>